<dbReference type="InterPro" id="IPR001653">
    <property type="entry name" value="DAP_epimerase_DapF"/>
</dbReference>
<name>A7ICC6_XANP2</name>
<feature type="active site" evidence="9">
    <location>
        <position position="83"/>
    </location>
</feature>
<comment type="subunit">
    <text evidence="8">Homodimer.</text>
</comment>
<evidence type="ECO:0000256" key="1">
    <source>
        <dbReference type="ARBA" id="ARBA00005196"/>
    </source>
</evidence>
<dbReference type="NCBIfam" id="TIGR00652">
    <property type="entry name" value="DapF"/>
    <property type="match status" value="1"/>
</dbReference>
<dbReference type="Gene3D" id="3.10.310.10">
    <property type="entry name" value="Diaminopimelate Epimerase, Chain A, domain 1"/>
    <property type="match status" value="2"/>
</dbReference>
<dbReference type="PANTHER" id="PTHR31689">
    <property type="entry name" value="DIAMINOPIMELATE EPIMERASE, CHLOROPLASTIC"/>
    <property type="match status" value="1"/>
</dbReference>
<evidence type="ECO:0000256" key="2">
    <source>
        <dbReference type="ARBA" id="ARBA00010219"/>
    </source>
</evidence>
<dbReference type="InterPro" id="IPR018510">
    <property type="entry name" value="DAP_epimerase_AS"/>
</dbReference>
<feature type="binding site" evidence="8">
    <location>
        <begin position="217"/>
        <end position="218"/>
    </location>
    <ligand>
        <name>substrate</name>
    </ligand>
</feature>
<dbReference type="eggNOG" id="COG0253">
    <property type="taxonomic scope" value="Bacteria"/>
</dbReference>
<feature type="site" description="Could be important to modulate the pK values of the two catalytic cysteine residues" evidence="8">
    <location>
        <position position="217"/>
    </location>
</feature>
<comment type="function">
    <text evidence="8">Catalyzes the stereoinversion of LL-2,6-diaminopimelate (L,L-DAP) to meso-diaminopimelate (meso-DAP), a precursor of L-lysine and an essential component of the bacterial peptidoglycan.</text>
</comment>
<dbReference type="PhylomeDB" id="A7ICC6"/>
<evidence type="ECO:0000256" key="7">
    <source>
        <dbReference type="ARBA" id="ARBA00051712"/>
    </source>
</evidence>
<dbReference type="Pfam" id="PF01678">
    <property type="entry name" value="DAP_epimerase"/>
    <property type="match status" value="2"/>
</dbReference>
<reference evidence="10 11" key="1">
    <citation type="submission" date="2007-07" db="EMBL/GenBank/DDBJ databases">
        <title>Complete sequence of chromosome of Xanthobacter autotrophicus Py2.</title>
        <authorList>
            <consortium name="US DOE Joint Genome Institute"/>
            <person name="Copeland A."/>
            <person name="Lucas S."/>
            <person name="Lapidus A."/>
            <person name="Barry K."/>
            <person name="Glavina del Rio T."/>
            <person name="Hammon N."/>
            <person name="Israni S."/>
            <person name="Dalin E."/>
            <person name="Tice H."/>
            <person name="Pitluck S."/>
            <person name="Sims D."/>
            <person name="Brettin T."/>
            <person name="Bruce D."/>
            <person name="Detter J.C."/>
            <person name="Han C."/>
            <person name="Tapia R."/>
            <person name="Brainard J."/>
            <person name="Schmutz J."/>
            <person name="Larimer F."/>
            <person name="Land M."/>
            <person name="Hauser L."/>
            <person name="Kyrpides N."/>
            <person name="Kim E."/>
            <person name="Ensigns S.A."/>
            <person name="Richardson P."/>
        </authorList>
    </citation>
    <scope>NUCLEOTIDE SEQUENCE [LARGE SCALE GENOMIC DNA]</scope>
    <source>
        <strain evidence="11">ATCC BAA-1158 / Py2</strain>
    </source>
</reference>
<feature type="binding site" evidence="8">
    <location>
        <position position="74"/>
    </location>
    <ligand>
        <name>substrate</name>
    </ligand>
</feature>
<organism evidence="10 11">
    <name type="scientific">Xanthobacter autotrophicus (strain ATCC BAA-1158 / Py2)</name>
    <dbReference type="NCBI Taxonomy" id="78245"/>
    <lineage>
        <taxon>Bacteria</taxon>
        <taxon>Pseudomonadati</taxon>
        <taxon>Pseudomonadota</taxon>
        <taxon>Alphaproteobacteria</taxon>
        <taxon>Hyphomicrobiales</taxon>
        <taxon>Xanthobacteraceae</taxon>
        <taxon>Xanthobacter</taxon>
    </lineage>
</organism>
<feature type="binding site" evidence="8">
    <location>
        <position position="54"/>
    </location>
    <ligand>
        <name>substrate</name>
    </ligand>
</feature>
<feature type="binding site" evidence="8">
    <location>
        <begin position="84"/>
        <end position="85"/>
    </location>
    <ligand>
        <name>substrate</name>
    </ligand>
</feature>
<feature type="binding site" evidence="8">
    <location>
        <begin position="227"/>
        <end position="228"/>
    </location>
    <ligand>
        <name>substrate</name>
    </ligand>
</feature>
<evidence type="ECO:0000256" key="8">
    <source>
        <dbReference type="HAMAP-Rule" id="MF_00197"/>
    </source>
</evidence>
<comment type="subcellular location">
    <subcellularLocation>
        <location evidence="8">Cytoplasm</location>
    </subcellularLocation>
</comment>
<feature type="active site" description="Proton acceptor" evidence="8">
    <location>
        <position position="226"/>
    </location>
</feature>
<dbReference type="HAMAP" id="MF_00197">
    <property type="entry name" value="DAP_epimerase"/>
    <property type="match status" value="1"/>
</dbReference>
<feature type="site" description="Could be important to modulate the pK values of the two catalytic cysteine residues" evidence="8">
    <location>
        <position position="168"/>
    </location>
</feature>
<feature type="binding site" evidence="8">
    <location>
        <position position="199"/>
    </location>
    <ligand>
        <name>substrate</name>
    </ligand>
</feature>
<dbReference type="EC" id="5.1.1.7" evidence="3 8"/>
<dbReference type="Proteomes" id="UP000002417">
    <property type="component" value="Chromosome"/>
</dbReference>
<dbReference type="UniPathway" id="UPA00034">
    <property type="reaction ID" value="UER00025"/>
</dbReference>
<dbReference type="GO" id="GO:0009089">
    <property type="term" value="P:lysine biosynthetic process via diaminopimelate"/>
    <property type="evidence" value="ECO:0007669"/>
    <property type="project" value="UniProtKB-UniRule"/>
</dbReference>
<keyword evidence="11" id="KW-1185">Reference proteome</keyword>
<proteinExistence type="inferred from homology"/>
<dbReference type="STRING" id="78245.Xaut_0411"/>
<keyword evidence="6 8" id="KW-0413">Isomerase</keyword>
<dbReference type="AlphaFoldDB" id="A7ICC6"/>
<keyword evidence="5 8" id="KW-0457">Lysine biosynthesis</keyword>
<evidence type="ECO:0000256" key="6">
    <source>
        <dbReference type="ARBA" id="ARBA00023235"/>
    </source>
</evidence>
<dbReference type="HOGENOM" id="CLU_053306_1_0_5"/>
<accession>A7ICC6</accession>
<protein>
    <recommendedName>
        <fullName evidence="3 8">Diaminopimelate epimerase</fullName>
        <shortName evidence="8">DAP epimerase</shortName>
        <ecNumber evidence="3 8">5.1.1.7</ecNumber>
    </recommendedName>
    <alternativeName>
        <fullName evidence="8">PLP-independent amino acid racemase</fullName>
    </alternativeName>
</protein>
<dbReference type="PANTHER" id="PTHR31689:SF0">
    <property type="entry name" value="DIAMINOPIMELATE EPIMERASE"/>
    <property type="match status" value="1"/>
</dbReference>
<keyword evidence="4 8" id="KW-0028">Amino-acid biosynthesis</keyword>
<keyword evidence="8" id="KW-0963">Cytoplasm</keyword>
<feature type="binding site" evidence="8">
    <location>
        <position position="22"/>
    </location>
    <ligand>
        <name>substrate</name>
    </ligand>
</feature>
<evidence type="ECO:0000256" key="4">
    <source>
        <dbReference type="ARBA" id="ARBA00022605"/>
    </source>
</evidence>
<evidence type="ECO:0000256" key="9">
    <source>
        <dbReference type="PROSITE-ProRule" id="PRU10125"/>
    </source>
</evidence>
<dbReference type="PROSITE" id="PS01326">
    <property type="entry name" value="DAP_EPIMERASE"/>
    <property type="match status" value="1"/>
</dbReference>
<feature type="binding site" evidence="8">
    <location>
        <position position="166"/>
    </location>
    <ligand>
        <name>substrate</name>
    </ligand>
</feature>
<comment type="catalytic activity">
    <reaction evidence="7 8">
        <text>(2S,6S)-2,6-diaminopimelate = meso-2,6-diaminopimelate</text>
        <dbReference type="Rhea" id="RHEA:15393"/>
        <dbReference type="ChEBI" id="CHEBI:57609"/>
        <dbReference type="ChEBI" id="CHEBI:57791"/>
        <dbReference type="EC" id="5.1.1.7"/>
    </reaction>
</comment>
<sequence>MARPAVNPLANRPFVKMNGLGNEILVLDLRADPVEVPAAAARALARPSVLPFDQAMVLYPPRREGTAAFVRILNSDGSFSAACGNGTRCIAALEAERTGAPHALFESEAGLLDCLVRPDGQVEVDMGAPRFDWRDIPLARDVAETAQVIVPGFEALGPTSLVSMGNPHAVFFVPDANAVDVEKLGAALEHHPLFPERANISFASLTAPDRILLHVWERGAGRTRACGTAACATGVSAARTGRTGRSVTVTLPGGDLEISWREADGHVLMTGPVEHEFSGTLSPAMLEEAA</sequence>
<comment type="similarity">
    <text evidence="2 8">Belongs to the diaminopimelate epimerase family.</text>
</comment>
<dbReference type="KEGG" id="xau:Xaut_0411"/>
<comment type="pathway">
    <text evidence="1 8">Amino-acid biosynthesis; L-lysine biosynthesis via DAP pathway; DL-2,6-diaminopimelate from LL-2,6-diaminopimelate: step 1/1.</text>
</comment>
<evidence type="ECO:0000313" key="11">
    <source>
        <dbReference type="Proteomes" id="UP000002417"/>
    </source>
</evidence>
<dbReference type="EMBL" id="CP000781">
    <property type="protein sequence ID" value="ABS65669.1"/>
    <property type="molecule type" value="Genomic_DNA"/>
</dbReference>
<evidence type="ECO:0000256" key="5">
    <source>
        <dbReference type="ARBA" id="ARBA00023154"/>
    </source>
</evidence>
<feature type="active site" description="Proton donor" evidence="8">
    <location>
        <position position="83"/>
    </location>
</feature>
<dbReference type="GO" id="GO:0005829">
    <property type="term" value="C:cytosol"/>
    <property type="evidence" value="ECO:0007669"/>
    <property type="project" value="TreeGrafter"/>
</dbReference>
<evidence type="ECO:0000256" key="3">
    <source>
        <dbReference type="ARBA" id="ARBA00013080"/>
    </source>
</evidence>
<evidence type="ECO:0000313" key="10">
    <source>
        <dbReference type="EMBL" id="ABS65669.1"/>
    </source>
</evidence>
<gene>
    <name evidence="8" type="primary">dapF</name>
    <name evidence="10" type="ordered locus">Xaut_0411</name>
</gene>
<dbReference type="GO" id="GO:0008837">
    <property type="term" value="F:diaminopimelate epimerase activity"/>
    <property type="evidence" value="ECO:0007669"/>
    <property type="project" value="UniProtKB-UniRule"/>
</dbReference>
<dbReference type="SUPFAM" id="SSF54506">
    <property type="entry name" value="Diaminopimelate epimerase-like"/>
    <property type="match status" value="2"/>
</dbReference>